<dbReference type="InterPro" id="IPR016195">
    <property type="entry name" value="Pol/histidinol_Pase-like"/>
</dbReference>
<dbReference type="Gene3D" id="1.10.150.650">
    <property type="match status" value="1"/>
</dbReference>
<dbReference type="CDD" id="cd07438">
    <property type="entry name" value="PHP_HisPPase_AMP"/>
    <property type="match status" value="1"/>
</dbReference>
<feature type="domain" description="Polymerase/histidinol phosphatase N-terminal" evidence="1">
    <location>
        <begin position="3"/>
        <end position="68"/>
    </location>
</feature>
<dbReference type="RefSeq" id="WP_308448293.1">
    <property type="nucleotide sequence ID" value="NZ_JAJEQC010000001.1"/>
</dbReference>
<gene>
    <name evidence="2" type="ORF">LKD31_01350</name>
</gene>
<dbReference type="EMBL" id="JAJEQC010000001">
    <property type="protein sequence ID" value="MCC2135663.1"/>
    <property type="molecule type" value="Genomic_DNA"/>
</dbReference>
<organism evidence="2 3">
    <name type="scientific">Hominenteromicrobium mulieris</name>
    <dbReference type="NCBI Taxonomy" id="2885357"/>
    <lineage>
        <taxon>Bacteria</taxon>
        <taxon>Bacillati</taxon>
        <taxon>Bacillota</taxon>
        <taxon>Clostridia</taxon>
        <taxon>Eubacteriales</taxon>
        <taxon>Oscillospiraceae</taxon>
        <taxon>Hominenteromicrobium</taxon>
    </lineage>
</organism>
<dbReference type="InterPro" id="IPR004013">
    <property type="entry name" value="PHP_dom"/>
</dbReference>
<dbReference type="PANTHER" id="PTHR42924">
    <property type="entry name" value="EXONUCLEASE"/>
    <property type="match status" value="1"/>
</dbReference>
<dbReference type="Gene3D" id="3.20.20.140">
    <property type="entry name" value="Metal-dependent hydrolases"/>
    <property type="match status" value="1"/>
</dbReference>
<sequence length="273" mass="30499">MSIDLHCHTRYSDGSTPLEELIQLAALRGVTTFALTDHDTMAGCECALELGRGAGVTVIPGVEISAADPKRHGKAHILCYKPKKPEVLLPLLQKTTDSRHAAMLRSVDKVCRLYAIPREMILRRAEGSTNIYKQHVLQALMDAGYASEMFGEVFKKLYDSKTGIAYEKVDYPDIDTVMDAVDAAEGIAVLAHPSEYHSMDLLRELCRNHRIRGIEVYHPRNTEEDKAEMLRLAEKYDLAVTGGTDYHGFYTTKKNPVGTFTTAESEFDKLFSE</sequence>
<reference evidence="2" key="1">
    <citation type="submission" date="2021-10" db="EMBL/GenBank/DDBJ databases">
        <title>Anaerobic single-cell dispensing facilitates the cultivation of human gut bacteria.</title>
        <authorList>
            <person name="Afrizal A."/>
        </authorList>
    </citation>
    <scope>NUCLEOTIDE SEQUENCE</scope>
    <source>
        <strain evidence="2">CLA-AA-H250</strain>
    </source>
</reference>
<dbReference type="InterPro" id="IPR052018">
    <property type="entry name" value="PHP_domain"/>
</dbReference>
<dbReference type="InterPro" id="IPR003141">
    <property type="entry name" value="Pol/His_phosphatase_N"/>
</dbReference>
<dbReference type="GO" id="GO:0035312">
    <property type="term" value="F:5'-3' DNA exonuclease activity"/>
    <property type="evidence" value="ECO:0007669"/>
    <property type="project" value="TreeGrafter"/>
</dbReference>
<dbReference type="SMART" id="SM00481">
    <property type="entry name" value="POLIIIAc"/>
    <property type="match status" value="1"/>
</dbReference>
<dbReference type="Proteomes" id="UP001199424">
    <property type="component" value="Unassembled WGS sequence"/>
</dbReference>
<accession>A0AAE3DG96</accession>
<proteinExistence type="predicted"/>
<comment type="caution">
    <text evidence="2">The sequence shown here is derived from an EMBL/GenBank/DDBJ whole genome shotgun (WGS) entry which is preliminary data.</text>
</comment>
<name>A0AAE3DG96_9FIRM</name>
<evidence type="ECO:0000313" key="2">
    <source>
        <dbReference type="EMBL" id="MCC2135663.1"/>
    </source>
</evidence>
<evidence type="ECO:0000313" key="3">
    <source>
        <dbReference type="Proteomes" id="UP001199424"/>
    </source>
</evidence>
<dbReference type="GO" id="GO:0004534">
    <property type="term" value="F:5'-3' RNA exonuclease activity"/>
    <property type="evidence" value="ECO:0007669"/>
    <property type="project" value="TreeGrafter"/>
</dbReference>
<dbReference type="Pfam" id="PF02811">
    <property type="entry name" value="PHP"/>
    <property type="match status" value="1"/>
</dbReference>
<protein>
    <submittedName>
        <fullName evidence="2">PHP domain-containing protein</fullName>
    </submittedName>
</protein>
<dbReference type="SUPFAM" id="SSF89550">
    <property type="entry name" value="PHP domain-like"/>
    <property type="match status" value="1"/>
</dbReference>
<dbReference type="PANTHER" id="PTHR42924:SF3">
    <property type="entry name" value="POLYMERASE_HISTIDINOL PHOSPHATASE N-TERMINAL DOMAIN-CONTAINING PROTEIN"/>
    <property type="match status" value="1"/>
</dbReference>
<evidence type="ECO:0000259" key="1">
    <source>
        <dbReference type="SMART" id="SM00481"/>
    </source>
</evidence>
<dbReference type="AlphaFoldDB" id="A0AAE3DG96"/>
<keyword evidence="3" id="KW-1185">Reference proteome</keyword>